<dbReference type="Gene3D" id="3.40.50.300">
    <property type="entry name" value="P-loop containing nucleotide triphosphate hydrolases"/>
    <property type="match status" value="4"/>
</dbReference>
<feature type="binding site" evidence="9">
    <location>
        <position position="634"/>
    </location>
    <ligand>
        <name>a ribonucleoside 5'-phosphate</name>
        <dbReference type="ChEBI" id="CHEBI:58043"/>
    </ligand>
</feature>
<evidence type="ECO:0000256" key="10">
    <source>
        <dbReference type="SAM" id="MobiDB-lite"/>
    </source>
</evidence>
<feature type="binding site" evidence="9">
    <location>
        <position position="1108"/>
    </location>
    <ligand>
        <name>a ribonucleoside 5'-phosphate</name>
        <dbReference type="ChEBI" id="CHEBI:58043"/>
    </ligand>
</feature>
<feature type="binding site" evidence="9">
    <location>
        <position position="771"/>
    </location>
    <ligand>
        <name>ATP</name>
        <dbReference type="ChEBI" id="CHEBI:30616"/>
    </ligand>
</feature>
<dbReference type="PANTHER" id="PTHR23359">
    <property type="entry name" value="NUCLEOTIDE KINASE"/>
    <property type="match status" value="1"/>
</dbReference>
<feature type="region of interest" description="Disordered" evidence="10">
    <location>
        <begin position="1614"/>
        <end position="1719"/>
    </location>
</feature>
<dbReference type="InterPro" id="IPR033690">
    <property type="entry name" value="Adenylat_kinase_CS"/>
</dbReference>
<comment type="subcellular location">
    <subcellularLocation>
        <location evidence="9">Cytoplasm</location>
    </subcellularLocation>
    <subcellularLocation>
        <location evidence="9">Nucleus</location>
    </subcellularLocation>
</comment>
<feature type="region of interest" description="NMPbind" evidence="9">
    <location>
        <begin position="440"/>
        <end position="470"/>
    </location>
</feature>
<evidence type="ECO:0000256" key="7">
    <source>
        <dbReference type="ARBA" id="ARBA00023242"/>
    </source>
</evidence>
<evidence type="ECO:0000313" key="12">
    <source>
        <dbReference type="Proteomes" id="UP001189429"/>
    </source>
</evidence>
<feature type="binding site" evidence="9">
    <location>
        <begin position="608"/>
        <end position="613"/>
    </location>
    <ligand>
        <name>ATP</name>
        <dbReference type="ChEBI" id="CHEBI:30616"/>
    </ligand>
</feature>
<comment type="catalytic activity">
    <reaction evidence="9">
        <text>dCMP + ATP = dCDP + ADP</text>
        <dbReference type="Rhea" id="RHEA:25094"/>
        <dbReference type="ChEBI" id="CHEBI:30616"/>
        <dbReference type="ChEBI" id="CHEBI:57566"/>
        <dbReference type="ChEBI" id="CHEBI:58593"/>
        <dbReference type="ChEBI" id="CHEBI:456216"/>
        <dbReference type="EC" id="2.7.4.14"/>
    </reaction>
</comment>
<feature type="binding site" evidence="9">
    <location>
        <position position="1119"/>
    </location>
    <ligand>
        <name>a ribonucleoside 5'-phosphate</name>
        <dbReference type="ChEBI" id="CHEBI:58043"/>
    </ligand>
</feature>
<comment type="cofactor">
    <cofactor evidence="9">
        <name>Mg(2+)</name>
        <dbReference type="ChEBI" id="CHEBI:18420"/>
    </cofactor>
    <text evidence="9">Binds 1 Mg(2+) ion per monomer.</text>
</comment>
<feature type="binding site" evidence="9">
    <location>
        <position position="743"/>
    </location>
    <ligand>
        <name>a ribonucleoside 5'-phosphate</name>
        <dbReference type="ChEBI" id="CHEBI:58043"/>
    </ligand>
</feature>
<dbReference type="PRINTS" id="PR00094">
    <property type="entry name" value="ADENYLTKNASE"/>
</dbReference>
<proteinExistence type="inferred from homology"/>
<feature type="binding site" evidence="9">
    <location>
        <position position="1010"/>
    </location>
    <ligand>
        <name>a ribonucleoside 5'-phosphate</name>
        <dbReference type="ChEBI" id="CHEBI:58043"/>
    </ligand>
</feature>
<dbReference type="Proteomes" id="UP001189429">
    <property type="component" value="Unassembled WGS sequence"/>
</dbReference>
<feature type="binding site" evidence="9">
    <location>
        <begin position="873"/>
        <end position="876"/>
    </location>
    <ligand>
        <name>a ribonucleoside 5'-phosphate</name>
        <dbReference type="ChEBI" id="CHEBI:58043"/>
    </ligand>
</feature>
<feature type="binding site" evidence="9">
    <location>
        <position position="914"/>
    </location>
    <ligand>
        <name>ATP</name>
        <dbReference type="ChEBI" id="CHEBI:30616"/>
    </ligand>
</feature>
<feature type="binding site" evidence="9">
    <location>
        <position position="726"/>
    </location>
    <ligand>
        <name>ATP</name>
        <dbReference type="ChEBI" id="CHEBI:30616"/>
    </ligand>
</feature>
<feature type="binding site" evidence="9">
    <location>
        <position position="822"/>
    </location>
    <ligand>
        <name>a ribonucleoside 5'-phosphate</name>
        <dbReference type="ChEBI" id="CHEBI:58043"/>
    </ligand>
</feature>
<evidence type="ECO:0000256" key="9">
    <source>
        <dbReference type="HAMAP-Rule" id="MF_03172"/>
    </source>
</evidence>
<dbReference type="InterPro" id="IPR006266">
    <property type="entry name" value="UMP_CMP_kinase"/>
</dbReference>
<feature type="binding site" evidence="9">
    <location>
        <position position="446"/>
    </location>
    <ligand>
        <name>a ribonucleoside 5'-phosphate</name>
        <dbReference type="ChEBI" id="CHEBI:58043"/>
    </ligand>
</feature>
<feature type="compositionally biased region" description="Basic and acidic residues" evidence="10">
    <location>
        <begin position="1648"/>
        <end position="1657"/>
    </location>
</feature>
<keyword evidence="3 9" id="KW-0547">Nucleotide-binding</keyword>
<dbReference type="CDD" id="cd01428">
    <property type="entry name" value="ADK"/>
    <property type="match status" value="4"/>
</dbReference>
<feature type="binding site" evidence="9">
    <location>
        <begin position="420"/>
        <end position="425"/>
    </location>
    <ligand>
        <name>ATP</name>
        <dbReference type="ChEBI" id="CHEBI:30616"/>
    </ligand>
</feature>
<feature type="region of interest" description="LID" evidence="9">
    <location>
        <begin position="725"/>
        <end position="735"/>
    </location>
</feature>
<dbReference type="SUPFAM" id="SSF54919">
    <property type="entry name" value="Nucleoside diphosphate kinase, NDK"/>
    <property type="match status" value="1"/>
</dbReference>
<feature type="compositionally biased region" description="Basic residues" evidence="10">
    <location>
        <begin position="1535"/>
        <end position="1570"/>
    </location>
</feature>
<comment type="catalytic activity">
    <reaction evidence="9">
        <text>CMP + ATP = CDP + ADP</text>
        <dbReference type="Rhea" id="RHEA:11600"/>
        <dbReference type="ChEBI" id="CHEBI:30616"/>
        <dbReference type="ChEBI" id="CHEBI:58069"/>
        <dbReference type="ChEBI" id="CHEBI:60377"/>
        <dbReference type="ChEBI" id="CHEBI:456216"/>
        <dbReference type="EC" id="2.7.4.14"/>
    </reaction>
</comment>
<feature type="binding site" evidence="9">
    <location>
        <position position="920"/>
    </location>
    <ligand>
        <name>a ribonucleoside 5'-phosphate</name>
        <dbReference type="ChEBI" id="CHEBI:58043"/>
    </ligand>
</feature>
<dbReference type="SUPFAM" id="SSF52540">
    <property type="entry name" value="P-loop containing nucleoside triphosphate hydrolases"/>
    <property type="match status" value="4"/>
</dbReference>
<comment type="catalytic activity">
    <reaction evidence="8 9">
        <text>UMP + ATP = UDP + ADP</text>
        <dbReference type="Rhea" id="RHEA:24400"/>
        <dbReference type="ChEBI" id="CHEBI:30616"/>
        <dbReference type="ChEBI" id="CHEBI:57865"/>
        <dbReference type="ChEBI" id="CHEBI:58223"/>
        <dbReference type="ChEBI" id="CHEBI:456216"/>
        <dbReference type="EC" id="2.7.4.14"/>
    </reaction>
</comment>
<feature type="binding site" evidence="9">
    <location>
        <begin position="1032"/>
        <end position="1034"/>
    </location>
    <ligand>
        <name>a ribonucleoside 5'-phosphate</name>
        <dbReference type="ChEBI" id="CHEBI:58043"/>
    </ligand>
</feature>
<dbReference type="PROSITE" id="PS00113">
    <property type="entry name" value="ADENYLATE_KINASE"/>
    <property type="match status" value="4"/>
</dbReference>
<feature type="binding site" evidence="9">
    <location>
        <begin position="468"/>
        <end position="470"/>
    </location>
    <ligand>
        <name>a ribonucleoside 5'-phosphate</name>
        <dbReference type="ChEBI" id="CHEBI:58043"/>
    </ligand>
</feature>
<evidence type="ECO:0000256" key="1">
    <source>
        <dbReference type="ARBA" id="ARBA00022490"/>
    </source>
</evidence>
<feature type="binding site" evidence="9">
    <location>
        <begin position="656"/>
        <end position="658"/>
    </location>
    <ligand>
        <name>a ribonucleoside 5'-phosphate</name>
        <dbReference type="ChEBI" id="CHEBI:58043"/>
    </ligand>
</feature>
<feature type="binding site" evidence="9">
    <location>
        <position position="931"/>
    </location>
    <ligand>
        <name>a ribonucleoside 5'-phosphate</name>
        <dbReference type="ChEBI" id="CHEBI:58043"/>
    </ligand>
</feature>
<gene>
    <name evidence="11" type="ORF">PCOR1329_LOCUS300</name>
</gene>
<reference evidence="11" key="1">
    <citation type="submission" date="2023-10" db="EMBL/GenBank/DDBJ databases">
        <authorList>
            <person name="Chen Y."/>
            <person name="Shah S."/>
            <person name="Dougan E. K."/>
            <person name="Thang M."/>
            <person name="Chan C."/>
        </authorList>
    </citation>
    <scope>NUCLEOTIDE SEQUENCE [LARGE SCALE GENOMIC DNA]</scope>
</reference>
<feature type="region of interest" description="NMPbind" evidence="9">
    <location>
        <begin position="1004"/>
        <end position="1034"/>
    </location>
</feature>
<dbReference type="EMBL" id="CAUYUJ010000048">
    <property type="protein sequence ID" value="CAK0788396.1"/>
    <property type="molecule type" value="Genomic_DNA"/>
</dbReference>
<feature type="region of interest" description="NMPbind" evidence="9">
    <location>
        <begin position="816"/>
        <end position="846"/>
    </location>
</feature>
<feature type="binding site" evidence="9">
    <location>
        <position position="583"/>
    </location>
    <ligand>
        <name>ATP</name>
        <dbReference type="ChEBI" id="CHEBI:30616"/>
    </ligand>
</feature>
<feature type="region of interest" description="LID" evidence="9">
    <location>
        <begin position="1101"/>
        <end position="1111"/>
    </location>
</feature>
<dbReference type="HAMAP" id="MF_00235">
    <property type="entry name" value="Adenylate_kinase_Adk"/>
    <property type="match status" value="4"/>
</dbReference>
<evidence type="ECO:0000256" key="2">
    <source>
        <dbReference type="ARBA" id="ARBA00022679"/>
    </source>
</evidence>
<comment type="function">
    <text evidence="9">Catalyzes the phosphorylation of pyrimidine nucleoside monophosphates at the expense of ATP. Plays an important role in de novo pyrimidine nucleotide biosynthesis. Has preference for UMP and CMP as phosphate acceptors.</text>
</comment>
<protein>
    <recommendedName>
        <fullName evidence="9">UMP-CMP kinase</fullName>
        <ecNumber evidence="9">2.7.4.14</ecNumber>
    </recommendedName>
    <alternativeName>
        <fullName evidence="9">Deoxycytidylate kinase</fullName>
        <shortName evidence="9">CK</shortName>
        <shortName evidence="9">dCMP kinase</shortName>
    </alternativeName>
    <alternativeName>
        <fullName evidence="9">Uridine monophosphate/cytidine monophosphate kinase</fullName>
        <shortName evidence="9">UMP/CMP kinase</shortName>
        <shortName evidence="9">UMP/CMPK</shortName>
    </alternativeName>
</protein>
<dbReference type="NCBIfam" id="TIGR01359">
    <property type="entry name" value="UMP_CMP_kin_fam"/>
    <property type="match status" value="4"/>
</dbReference>
<name>A0ABN9PBB4_9DINO</name>
<feature type="region of interest" description="LID" evidence="9">
    <location>
        <begin position="537"/>
        <end position="547"/>
    </location>
</feature>
<sequence length="1719" mass="189530">MQDIRDDIIEAAQAKVSSVGPVPEAPSITHSAKKIKDLLTEDPSNLELILRLGLAYAQDGAWLKCGNVLQRGWARAGELEDPAERAAYAATLAEALHKQGQHRGALQALLAADEPAEKGARRRHFSLLCGVRCALGEAQAALRELCRAIEGQAFEDVLTVWAATRSALRGAGVFDGARGAVARAAATEEDRVRLSTLDDLADATAGEAGRDRPPGGGRRAAAPLHRLRISAMLLGQRAGVLARAAFAAAGRCCQGRRHACRAQEGRLLHPTWEHGRACGRARERRGEYLSLLTAADQEHLASKGFEDCAVSAFAAAAGTQERLGSGGELGTALCAALGALPQMQTAMASELKAPAAASHLLAAYRAELDSLTVDRFPDMVRFALAYRIHCYFETSRLQKVEVHRSASAGPQVVFVLGGPGAGKGTQCTRISEAFGFHHLSAGDLLREERARPGSEYGELIESYIREGKLVPVDITVKLLEAAMKQRGWADGKFLIDGFPRSKENLEGWDRVIGDQATVKFALFFDLPEACMEERLLERGKTSGRSDDNIESIRKRFRTFQQESVPVAEHLASRDLLKRVSAEESVEEVWHNVQAIFGPTVVFVLGGPGSGKGTLCSRITQAFGYAHLSAGDLLREERQRPSSEYGELIESHIREGKLVPAEITVNLLLRRMRETGWEGGKYLVDGFPRSSSNLEAWEQAVQGRVFVKFGIYLECSMGAMEERLLRRGQTSGRSDDNIEVIRKRFMTFHSESMPIVEKLQAEGMLRKVDAEKSPDEVWKQVQPLFGPSVVFVLGGPGSGKGTVCARIAGTFNYHHLSVGDLLRDERNRPGSKYGELIEGCIRDGKLVPVEIVVKLLRNAMWAKGWERGKYLIDGFPRSAENMEGWTSVVGDQVNVQFALHLDATRETMEARILERGKTSGRSDDNAETLRKRFDTFQQESVPVLHAFEAQGRLRRVNSEKSVDEVWHSAKMLFAPTVIFVLGGPGAGKGTQCERIAGQFGFHHLSAGDLLRAERKRPGSEMGELIEGYIRDGKLVPVDITVQLLQKAMEERGWEGGRYLVDGFPRSADNMEGWQRILGDKVNVKFCLFFECSEATMERRLLDRGKSSGRSDDNAATIRKRFQTFSAETVPIVAHFQQQGRLRRVDSEQEVEDVWASVREVMSFEMNPHMPNQALVFLKPHAHNPQAERFLQSYLVTHGIAVLDRGAVSASELAERGLFDAHYSQLAANASADPGALQVPPRGQEAFEQRFGVAWHDAVGSAAVLPATEAGARLQMTNQQLLEAWDAAGPLKLAPSLYVARLTSPAAPQAEAFVVNAFLCQQRDSFLKGGEGLLWLVVEFDPAVISWGKFRSDICGSTNPSKAPEESIRGQFYRHWEALGLDGMPSTMNNAVHASAGPLEALRERLLWTGAKLEQDPLGRSLLAAGVPPGTVELWMGNPGVDRWPDGLRSQGGPIFDCTEDHRHRHRRVPRVRGQVCAEGGHSTRRVHAAHGAASGRRARGRAEVLDAVAAGLAEAQGNDHPPLQRRIQRCAEGERARRRGCPLRHPRARAQGRVRRPRRGGGRGAVQRRRVQPLDDVDHDLRQAHGARAECHRHPHGLLRESRLRLRRRQPHLHGVVEQLPLADQQRHRQEDRPPPGRGPHHAHARLPWQEDRPHWARGEGVAGDPCHHRPRRRGVRGLLPLRPPAGHPAEDPAGRRDRHSADPHASTERRAARPRDRRG</sequence>
<keyword evidence="6 9" id="KW-0665">Pyrimidine biosynthesis</keyword>
<dbReference type="InterPro" id="IPR027417">
    <property type="entry name" value="P-loop_NTPase"/>
</dbReference>
<dbReference type="InterPro" id="IPR036850">
    <property type="entry name" value="NDK-like_dom_sf"/>
</dbReference>
<dbReference type="InterPro" id="IPR000850">
    <property type="entry name" value="Adenylat/UMP-CMP_kin"/>
</dbReference>
<dbReference type="Gene3D" id="3.30.70.141">
    <property type="entry name" value="Nucleoside diphosphate kinase-like domain"/>
    <property type="match status" value="1"/>
</dbReference>
<feature type="binding site" evidence="9">
    <location>
        <position position="959"/>
    </location>
    <ligand>
        <name>ATP</name>
        <dbReference type="ChEBI" id="CHEBI:30616"/>
    </ligand>
</feature>
<feature type="binding site" evidence="9">
    <location>
        <position position="880"/>
    </location>
    <ligand>
        <name>CMP</name>
        <dbReference type="ChEBI" id="CHEBI:60377"/>
    </ligand>
</feature>
<feature type="region of interest" description="NMPbind" evidence="9">
    <location>
        <begin position="628"/>
        <end position="658"/>
    </location>
</feature>
<feature type="binding site" evidence="9">
    <location>
        <begin position="796"/>
        <end position="801"/>
    </location>
    <ligand>
        <name>ATP</name>
        <dbReference type="ChEBI" id="CHEBI:30616"/>
    </ligand>
</feature>
<comment type="similarity">
    <text evidence="9">Belongs to the adenylate kinase family. UMP-CMP kinase subfamily.</text>
</comment>
<keyword evidence="12" id="KW-1185">Reference proteome</keyword>
<keyword evidence="7 9" id="KW-0539">Nucleus</keyword>
<feature type="binding site" evidence="9">
    <location>
        <position position="504"/>
    </location>
    <ligand>
        <name>CMP</name>
        <dbReference type="ChEBI" id="CHEBI:60377"/>
    </ligand>
</feature>
<evidence type="ECO:0000256" key="5">
    <source>
        <dbReference type="ARBA" id="ARBA00022840"/>
    </source>
</evidence>
<feature type="binding site" evidence="9">
    <location>
        <position position="1068"/>
    </location>
    <ligand>
        <name>CMP</name>
        <dbReference type="ChEBI" id="CHEBI:60377"/>
    </ligand>
</feature>
<feature type="binding site" evidence="9">
    <location>
        <position position="732"/>
    </location>
    <ligand>
        <name>a ribonucleoside 5'-phosphate</name>
        <dbReference type="ChEBI" id="CHEBI:58043"/>
    </ligand>
</feature>
<keyword evidence="1 9" id="KW-0963">Cytoplasm</keyword>
<keyword evidence="5 9" id="KW-0067">ATP-binding</keyword>
<feature type="binding site" evidence="9">
    <location>
        <position position="1102"/>
    </location>
    <ligand>
        <name>ATP</name>
        <dbReference type="ChEBI" id="CHEBI:30616"/>
    </ligand>
</feature>
<feature type="binding site" evidence="9">
    <location>
        <position position="538"/>
    </location>
    <ligand>
        <name>ATP</name>
        <dbReference type="ChEBI" id="CHEBI:30616"/>
    </ligand>
</feature>
<feature type="binding site" evidence="9">
    <location>
        <begin position="1061"/>
        <end position="1064"/>
    </location>
    <ligand>
        <name>a ribonucleoside 5'-phosphate</name>
        <dbReference type="ChEBI" id="CHEBI:58043"/>
    </ligand>
</feature>
<dbReference type="Pfam" id="PF00406">
    <property type="entry name" value="ADK"/>
    <property type="match status" value="4"/>
</dbReference>
<comment type="subunit">
    <text evidence="9">Monomer.</text>
</comment>
<keyword evidence="2 9" id="KW-0808">Transferase</keyword>
<feature type="binding site" evidence="9">
    <location>
        <position position="544"/>
    </location>
    <ligand>
        <name>a ribonucleoside 5'-phosphate</name>
        <dbReference type="ChEBI" id="CHEBI:58043"/>
    </ligand>
</feature>
<feature type="compositionally biased region" description="Basic and acidic residues" evidence="10">
    <location>
        <begin position="1688"/>
        <end position="1719"/>
    </location>
</feature>
<evidence type="ECO:0000256" key="4">
    <source>
        <dbReference type="ARBA" id="ARBA00022777"/>
    </source>
</evidence>
<feature type="binding site" evidence="9">
    <location>
        <position position="692"/>
    </location>
    <ligand>
        <name>CMP</name>
        <dbReference type="ChEBI" id="CHEBI:60377"/>
    </ligand>
</feature>
<comment type="caution">
    <text evidence="11">The sequence shown here is derived from an EMBL/GenBank/DDBJ whole genome shotgun (WGS) entry which is preliminary data.</text>
</comment>
<organism evidence="11 12">
    <name type="scientific">Prorocentrum cordatum</name>
    <dbReference type="NCBI Taxonomy" id="2364126"/>
    <lineage>
        <taxon>Eukaryota</taxon>
        <taxon>Sar</taxon>
        <taxon>Alveolata</taxon>
        <taxon>Dinophyceae</taxon>
        <taxon>Prorocentrales</taxon>
        <taxon>Prorocentraceae</taxon>
        <taxon>Prorocentrum</taxon>
    </lineage>
</organism>
<feature type="binding site" evidence="9">
    <location>
        <position position="1147"/>
    </location>
    <ligand>
        <name>ATP</name>
        <dbReference type="ChEBI" id="CHEBI:30616"/>
    </ligand>
</feature>
<dbReference type="EC" id="2.7.4.14" evidence="9"/>
<keyword evidence="4 9" id="KW-0418">Kinase</keyword>
<feature type="compositionally biased region" description="Basic and acidic residues" evidence="10">
    <location>
        <begin position="1624"/>
        <end position="1634"/>
    </location>
</feature>
<feature type="binding site" evidence="9">
    <location>
        <begin position="685"/>
        <end position="688"/>
    </location>
    <ligand>
        <name>a ribonucleoside 5'-phosphate</name>
        <dbReference type="ChEBI" id="CHEBI:58043"/>
    </ligand>
</feature>
<feature type="region of interest" description="Disordered" evidence="10">
    <location>
        <begin position="1532"/>
        <end position="1576"/>
    </location>
</feature>
<feature type="binding site" evidence="9">
    <location>
        <begin position="497"/>
        <end position="500"/>
    </location>
    <ligand>
        <name>a ribonucleoside 5'-phosphate</name>
        <dbReference type="ChEBI" id="CHEBI:58043"/>
    </ligand>
</feature>
<feature type="binding site" evidence="9">
    <location>
        <position position="555"/>
    </location>
    <ligand>
        <name>a ribonucleoside 5'-phosphate</name>
        <dbReference type="ChEBI" id="CHEBI:58043"/>
    </ligand>
</feature>
<evidence type="ECO:0000256" key="6">
    <source>
        <dbReference type="ARBA" id="ARBA00022975"/>
    </source>
</evidence>
<accession>A0ABN9PBB4</accession>
<dbReference type="HAMAP" id="MF_03172">
    <property type="entry name" value="Adenylate_kinase_UMP_CMP_kin"/>
    <property type="match status" value="4"/>
</dbReference>
<evidence type="ECO:0000256" key="3">
    <source>
        <dbReference type="ARBA" id="ARBA00022741"/>
    </source>
</evidence>
<feature type="region of interest" description="LID" evidence="9">
    <location>
        <begin position="913"/>
        <end position="923"/>
    </location>
</feature>
<comment type="domain">
    <text evidence="9">Consists of three domains, a large central CORE domain and two small peripheral domains, NMPbind and LID, which undergo movements during catalysis. The LID domain closes over the site of phosphoryl transfer upon ATP binding. Assembling and dissambling the active center during each catalytic cycle provides an effective means to prevent ATP hydrolysis.</text>
</comment>
<evidence type="ECO:0000256" key="8">
    <source>
        <dbReference type="ARBA" id="ARBA00048116"/>
    </source>
</evidence>
<feature type="binding site" evidence="9">
    <location>
        <begin position="984"/>
        <end position="989"/>
    </location>
    <ligand>
        <name>ATP</name>
        <dbReference type="ChEBI" id="CHEBI:30616"/>
    </ligand>
</feature>
<feature type="binding site" evidence="9">
    <location>
        <begin position="844"/>
        <end position="846"/>
    </location>
    <ligand>
        <name>a ribonucleoside 5'-phosphate</name>
        <dbReference type="ChEBI" id="CHEBI:58043"/>
    </ligand>
</feature>
<evidence type="ECO:0000313" key="11">
    <source>
        <dbReference type="EMBL" id="CAK0788396.1"/>
    </source>
</evidence>